<dbReference type="PANTHER" id="PTHR33116">
    <property type="entry name" value="REVERSE TRANSCRIPTASE ZINC-BINDING DOMAIN-CONTAINING PROTEIN-RELATED-RELATED"/>
    <property type="match status" value="1"/>
</dbReference>
<dbReference type="Proteomes" id="UP001140949">
    <property type="component" value="Unassembled WGS sequence"/>
</dbReference>
<dbReference type="EMBL" id="JANAVB010013200">
    <property type="protein sequence ID" value="KAJ6835672.1"/>
    <property type="molecule type" value="Genomic_DNA"/>
</dbReference>
<accession>A0AAX6H4D5</accession>
<dbReference type="InterPro" id="IPR000477">
    <property type="entry name" value="RT_dom"/>
</dbReference>
<proteinExistence type="predicted"/>
<dbReference type="AlphaFoldDB" id="A0AAX6H4D5"/>
<organism evidence="2 3">
    <name type="scientific">Iris pallida</name>
    <name type="common">Sweet iris</name>
    <dbReference type="NCBI Taxonomy" id="29817"/>
    <lineage>
        <taxon>Eukaryota</taxon>
        <taxon>Viridiplantae</taxon>
        <taxon>Streptophyta</taxon>
        <taxon>Embryophyta</taxon>
        <taxon>Tracheophyta</taxon>
        <taxon>Spermatophyta</taxon>
        <taxon>Magnoliopsida</taxon>
        <taxon>Liliopsida</taxon>
        <taxon>Asparagales</taxon>
        <taxon>Iridaceae</taxon>
        <taxon>Iridoideae</taxon>
        <taxon>Irideae</taxon>
        <taxon>Iris</taxon>
    </lineage>
</organism>
<reference evidence="2" key="1">
    <citation type="journal article" date="2023" name="GigaByte">
        <title>Genome assembly of the bearded iris, Iris pallida Lam.</title>
        <authorList>
            <person name="Bruccoleri R.E."/>
            <person name="Oakeley E.J."/>
            <person name="Faust A.M.E."/>
            <person name="Altorfer M."/>
            <person name="Dessus-Babus S."/>
            <person name="Burckhardt D."/>
            <person name="Oertli M."/>
            <person name="Naumann U."/>
            <person name="Petersen F."/>
            <person name="Wong J."/>
        </authorList>
    </citation>
    <scope>NUCLEOTIDE SEQUENCE</scope>
    <source>
        <strain evidence="2">GSM-AAB239-AS_SAM_17_03QT</strain>
    </source>
</reference>
<reference evidence="2" key="2">
    <citation type="submission" date="2023-04" db="EMBL/GenBank/DDBJ databases">
        <authorList>
            <person name="Bruccoleri R.E."/>
            <person name="Oakeley E.J."/>
            <person name="Faust A.-M."/>
            <person name="Dessus-Babus S."/>
            <person name="Altorfer M."/>
            <person name="Burckhardt D."/>
            <person name="Oertli M."/>
            <person name="Naumann U."/>
            <person name="Petersen F."/>
            <person name="Wong J."/>
        </authorList>
    </citation>
    <scope>NUCLEOTIDE SEQUENCE</scope>
    <source>
        <strain evidence="2">GSM-AAB239-AS_SAM_17_03QT</strain>
        <tissue evidence="2">Leaf</tissue>
    </source>
</reference>
<dbReference type="Pfam" id="PF00078">
    <property type="entry name" value="RVT_1"/>
    <property type="match status" value="1"/>
</dbReference>
<dbReference type="PANTHER" id="PTHR33116:SF80">
    <property type="entry name" value="REVERSE TRANSCRIPTASE ZINC-BINDING DOMAIN-CONTAINING PROTEIN"/>
    <property type="match status" value="1"/>
</dbReference>
<evidence type="ECO:0000259" key="1">
    <source>
        <dbReference type="PROSITE" id="PS50878"/>
    </source>
</evidence>
<sequence>MEKAYERVEWPFIIWVLRAFGFSEHWIDVIFRSISNCWFSPVVNGVASSYFKSHRGIRQGDSLSPTICIIAVEAFSRSLIKLGEVLRFGRYFSTSRCPVVTHLAFADDVILFCAGDKISVEGMLGVLRRYECTSGQRINKHKSMVFVHSKVSTNKREELGRWSGIKVSSDSFLNLGCPMSPGNRRADLFIQLIDKIKGRIEGWHKNMLSLGGRLIRYLWVALVHCFK</sequence>
<dbReference type="SUPFAM" id="SSF56672">
    <property type="entry name" value="DNA/RNA polymerases"/>
    <property type="match status" value="1"/>
</dbReference>
<keyword evidence="3" id="KW-1185">Reference proteome</keyword>
<evidence type="ECO:0000313" key="2">
    <source>
        <dbReference type="EMBL" id="KAJ6835672.1"/>
    </source>
</evidence>
<protein>
    <recommendedName>
        <fullName evidence="1">Reverse transcriptase domain-containing protein</fullName>
    </recommendedName>
</protein>
<feature type="domain" description="Reverse transcriptase" evidence="1">
    <location>
        <begin position="1"/>
        <end position="167"/>
    </location>
</feature>
<gene>
    <name evidence="2" type="ORF">M6B38_330560</name>
</gene>
<dbReference type="PROSITE" id="PS50878">
    <property type="entry name" value="RT_POL"/>
    <property type="match status" value="1"/>
</dbReference>
<evidence type="ECO:0000313" key="3">
    <source>
        <dbReference type="Proteomes" id="UP001140949"/>
    </source>
</evidence>
<dbReference type="InterPro" id="IPR043502">
    <property type="entry name" value="DNA/RNA_pol_sf"/>
</dbReference>
<comment type="caution">
    <text evidence="2">The sequence shown here is derived from an EMBL/GenBank/DDBJ whole genome shotgun (WGS) entry which is preliminary data.</text>
</comment>
<name>A0AAX6H4D5_IRIPA</name>